<dbReference type="EMBL" id="ASYZ01000094">
    <property type="protein sequence ID" value="EPR85730.1"/>
    <property type="molecule type" value="Genomic_DNA"/>
</dbReference>
<accession>S7WRI1</accession>
<sequence>MRHTKQTFLDLAIKTATHLNAIRVYNLQALLEKIRFVLYKH</sequence>
<evidence type="ECO:0000313" key="1">
    <source>
        <dbReference type="EMBL" id="EPR85730.1"/>
    </source>
</evidence>
<dbReference type="PATRIC" id="fig|1330047.3.peg.1878"/>
<reference evidence="1 2" key="1">
    <citation type="submission" date="2013-05" db="EMBL/GenBank/DDBJ databases">
        <title>Genome assembly of Acinetobacter junii MTCC 11364.</title>
        <authorList>
            <person name="Khatri I."/>
            <person name="Singh N.K."/>
            <person name="Subramanian S."/>
            <person name="Mayilraj S."/>
        </authorList>
    </citation>
    <scope>NUCLEOTIDE SEQUENCE [LARGE SCALE GENOMIC DNA]</scope>
    <source>
        <strain evidence="1 2">MTCC 11364</strain>
    </source>
</reference>
<protein>
    <submittedName>
        <fullName evidence="1">Uncharacterized protein</fullName>
    </submittedName>
</protein>
<name>S7WRI1_ACIJU</name>
<dbReference type="Proteomes" id="UP000018420">
    <property type="component" value="Unassembled WGS sequence"/>
</dbReference>
<gene>
    <name evidence="1" type="ORF">L292_3288</name>
</gene>
<dbReference type="AlphaFoldDB" id="S7WRI1"/>
<organism evidence="1 2">
    <name type="scientific">Acinetobacter junii CIP 107470 = MTCC 11364</name>
    <dbReference type="NCBI Taxonomy" id="1217666"/>
    <lineage>
        <taxon>Bacteria</taxon>
        <taxon>Pseudomonadati</taxon>
        <taxon>Pseudomonadota</taxon>
        <taxon>Gammaproteobacteria</taxon>
        <taxon>Moraxellales</taxon>
        <taxon>Moraxellaceae</taxon>
        <taxon>Acinetobacter</taxon>
    </lineage>
</organism>
<comment type="caution">
    <text evidence="1">The sequence shown here is derived from an EMBL/GenBank/DDBJ whole genome shotgun (WGS) entry which is preliminary data.</text>
</comment>
<evidence type="ECO:0000313" key="2">
    <source>
        <dbReference type="Proteomes" id="UP000018420"/>
    </source>
</evidence>
<proteinExistence type="predicted"/>